<protein>
    <submittedName>
        <fullName evidence="1">Uncharacterized protein</fullName>
    </submittedName>
</protein>
<accession>A0A8T0QS83</accession>
<comment type="caution">
    <text evidence="1">The sequence shown here is derived from an EMBL/GenBank/DDBJ whole genome shotgun (WGS) entry which is preliminary data.</text>
</comment>
<gene>
    <name evidence="1" type="ORF">PVAP13_7KG368000</name>
</gene>
<name>A0A8T0QS83_PANVG</name>
<dbReference type="Proteomes" id="UP000823388">
    <property type="component" value="Chromosome 7K"/>
</dbReference>
<proteinExistence type="predicted"/>
<sequence>MHAPRRPNRPHTNFYILFRLGSVSSQAIHVRKNWTVPTISDGIDRFTASTTPVSPHPSPHPSFAITVKNIPASRPFFSPGGQPALVAGGHGVGKVAPASARRQTRRQLAAALVVAARQPASSARLRIVSPSPVRPRHALVVAARQLASSSTRCLAVPRGVVRLRRAQEAEARLSDVPLTTPFTITSLRLETVSNITTSSSAAAPLAKGRLTSTFHPAPGRIEGTHRLASGQPWPWLTLGIPTQCELASSRP</sequence>
<keyword evidence="2" id="KW-1185">Reference proteome</keyword>
<organism evidence="1 2">
    <name type="scientific">Panicum virgatum</name>
    <name type="common">Blackwell switchgrass</name>
    <dbReference type="NCBI Taxonomy" id="38727"/>
    <lineage>
        <taxon>Eukaryota</taxon>
        <taxon>Viridiplantae</taxon>
        <taxon>Streptophyta</taxon>
        <taxon>Embryophyta</taxon>
        <taxon>Tracheophyta</taxon>
        <taxon>Spermatophyta</taxon>
        <taxon>Magnoliopsida</taxon>
        <taxon>Liliopsida</taxon>
        <taxon>Poales</taxon>
        <taxon>Poaceae</taxon>
        <taxon>PACMAD clade</taxon>
        <taxon>Panicoideae</taxon>
        <taxon>Panicodae</taxon>
        <taxon>Paniceae</taxon>
        <taxon>Panicinae</taxon>
        <taxon>Panicum</taxon>
        <taxon>Panicum sect. Hiantes</taxon>
    </lineage>
</organism>
<dbReference type="EMBL" id="CM029049">
    <property type="protein sequence ID" value="KAG2575815.1"/>
    <property type="molecule type" value="Genomic_DNA"/>
</dbReference>
<reference evidence="1 2" key="1">
    <citation type="submission" date="2020-05" db="EMBL/GenBank/DDBJ databases">
        <title>WGS assembly of Panicum virgatum.</title>
        <authorList>
            <person name="Lovell J.T."/>
            <person name="Jenkins J."/>
            <person name="Shu S."/>
            <person name="Juenger T.E."/>
            <person name="Schmutz J."/>
        </authorList>
    </citation>
    <scope>NUCLEOTIDE SEQUENCE [LARGE SCALE GENOMIC DNA]</scope>
    <source>
        <strain evidence="2">cv. AP13</strain>
    </source>
</reference>
<evidence type="ECO:0000313" key="1">
    <source>
        <dbReference type="EMBL" id="KAG2575815.1"/>
    </source>
</evidence>
<dbReference type="AlphaFoldDB" id="A0A8T0QS83"/>
<evidence type="ECO:0000313" key="2">
    <source>
        <dbReference type="Proteomes" id="UP000823388"/>
    </source>
</evidence>